<feature type="domain" description="CzcB-like barrel-sandwich hybrid" evidence="5">
    <location>
        <begin position="88"/>
        <end position="212"/>
    </location>
</feature>
<dbReference type="InterPro" id="IPR006143">
    <property type="entry name" value="RND_pump_MFP"/>
</dbReference>
<dbReference type="SUPFAM" id="SSF111369">
    <property type="entry name" value="HlyD-like secretion proteins"/>
    <property type="match status" value="1"/>
</dbReference>
<gene>
    <name evidence="6" type="ORF">NBZ79_17095</name>
</gene>
<evidence type="ECO:0000256" key="2">
    <source>
        <dbReference type="SAM" id="Coils"/>
    </source>
</evidence>
<feature type="coiled-coil region" evidence="2">
    <location>
        <begin position="111"/>
        <end position="138"/>
    </location>
</feature>
<reference evidence="6" key="1">
    <citation type="submission" date="2022-06" db="EMBL/GenBank/DDBJ databases">
        <title>Sneathiella actinostolidae sp. nov., isolated from a sea anemonein the Western Pacific Ocean.</title>
        <authorList>
            <person name="Wei M.J."/>
        </authorList>
    </citation>
    <scope>NUCLEOTIDE SEQUENCE</scope>
    <source>
        <strain evidence="6">PHK-P5</strain>
    </source>
</reference>
<evidence type="ECO:0000256" key="1">
    <source>
        <dbReference type="ARBA" id="ARBA00009477"/>
    </source>
</evidence>
<dbReference type="InterPro" id="IPR058792">
    <property type="entry name" value="Beta-barrel_RND_2"/>
</dbReference>
<keyword evidence="2" id="KW-0175">Coiled coil</keyword>
<dbReference type="Proteomes" id="UP001056291">
    <property type="component" value="Chromosome"/>
</dbReference>
<keyword evidence="7" id="KW-1185">Reference proteome</keyword>
<dbReference type="RefSeq" id="WP_251933787.1">
    <property type="nucleotide sequence ID" value="NZ_CP098747.1"/>
</dbReference>
<comment type="similarity">
    <text evidence="1">Belongs to the membrane fusion protein (MFP) (TC 8.A.1) family.</text>
</comment>
<dbReference type="InterPro" id="IPR058647">
    <property type="entry name" value="BSH_CzcB-like"/>
</dbReference>
<feature type="chain" id="PRO_5046446915" evidence="3">
    <location>
        <begin position="25"/>
        <end position="375"/>
    </location>
</feature>
<evidence type="ECO:0000259" key="5">
    <source>
        <dbReference type="Pfam" id="PF25973"/>
    </source>
</evidence>
<dbReference type="PANTHER" id="PTHR30469:SF15">
    <property type="entry name" value="HLYD FAMILY OF SECRETION PROTEINS"/>
    <property type="match status" value="1"/>
</dbReference>
<name>A0ABY4W118_9PROT</name>
<evidence type="ECO:0000313" key="6">
    <source>
        <dbReference type="EMBL" id="USG60876.1"/>
    </source>
</evidence>
<dbReference type="Gene3D" id="2.40.420.20">
    <property type="match status" value="1"/>
</dbReference>
<dbReference type="Pfam" id="PF25973">
    <property type="entry name" value="BSH_CzcB"/>
    <property type="match status" value="1"/>
</dbReference>
<feature type="signal peptide" evidence="3">
    <location>
        <begin position="1"/>
        <end position="24"/>
    </location>
</feature>
<dbReference type="Gene3D" id="1.10.287.470">
    <property type="entry name" value="Helix hairpin bin"/>
    <property type="match status" value="1"/>
</dbReference>
<dbReference type="Gene3D" id="2.40.30.170">
    <property type="match status" value="1"/>
</dbReference>
<dbReference type="EMBL" id="CP098747">
    <property type="protein sequence ID" value="USG60876.1"/>
    <property type="molecule type" value="Genomic_DNA"/>
</dbReference>
<dbReference type="NCBIfam" id="TIGR01730">
    <property type="entry name" value="RND_mfp"/>
    <property type="match status" value="1"/>
</dbReference>
<evidence type="ECO:0000313" key="7">
    <source>
        <dbReference type="Proteomes" id="UP001056291"/>
    </source>
</evidence>
<dbReference type="PROSITE" id="PS51257">
    <property type="entry name" value="PROKAR_LIPOPROTEIN"/>
    <property type="match status" value="1"/>
</dbReference>
<evidence type="ECO:0000256" key="3">
    <source>
        <dbReference type="SAM" id="SignalP"/>
    </source>
</evidence>
<sequence>MLANFLKAAGICCCLFLLSACDSGDEAPKKPITPVRTQAIISQNLTKDVRYTATIEANSQVNLSFKVTGYVTSLLQEKDASGKDRPVQSGDIVAKNTVLAIVDDKDAANNTKQAGAQVATAQANLNKANEDYKRAQELYKSNSMTAPDYDAAKQEYETAVASLSSAKAAQKSAENDQKDYNLKAPIHGVIIQRNVDVGSLVSPSVVGFVIADTETVKIAFGVPDTMASTLKLGQNQSFTTQSIPDRIFSGTITEISAAADTNTRVFDVEVTAKNEDSSLKVGMIAALNVAKSSATQTAALIPLSAVVAAKDSKEGYAVFVTTSDGSKTIAKLTDVELGQVYGNNIAVLKGVEPSDQIIVSGATLVTDGEQVSIIP</sequence>
<dbReference type="PANTHER" id="PTHR30469">
    <property type="entry name" value="MULTIDRUG RESISTANCE PROTEIN MDTA"/>
    <property type="match status" value="1"/>
</dbReference>
<protein>
    <submittedName>
        <fullName evidence="6">Efflux RND transporter periplasmic adaptor subunit</fullName>
    </submittedName>
</protein>
<evidence type="ECO:0000259" key="4">
    <source>
        <dbReference type="Pfam" id="PF25954"/>
    </source>
</evidence>
<proteinExistence type="inferred from homology"/>
<dbReference type="Gene3D" id="2.40.50.100">
    <property type="match status" value="1"/>
</dbReference>
<accession>A0ABY4W118</accession>
<organism evidence="6 7">
    <name type="scientific">Sneathiella marina</name>
    <dbReference type="NCBI Taxonomy" id="2950108"/>
    <lineage>
        <taxon>Bacteria</taxon>
        <taxon>Pseudomonadati</taxon>
        <taxon>Pseudomonadota</taxon>
        <taxon>Alphaproteobacteria</taxon>
        <taxon>Sneathiellales</taxon>
        <taxon>Sneathiellaceae</taxon>
        <taxon>Sneathiella</taxon>
    </lineage>
</organism>
<keyword evidence="3" id="KW-0732">Signal</keyword>
<feature type="domain" description="CusB-like beta-barrel" evidence="4">
    <location>
        <begin position="218"/>
        <end position="292"/>
    </location>
</feature>
<dbReference type="Pfam" id="PF25954">
    <property type="entry name" value="Beta-barrel_RND_2"/>
    <property type="match status" value="1"/>
</dbReference>